<dbReference type="GO" id="GO:0140956">
    <property type="term" value="F:histone H3K79 trimethyltransferase activity"/>
    <property type="evidence" value="ECO:0007669"/>
    <property type="project" value="UniProtKB-EC"/>
</dbReference>
<dbReference type="EMBL" id="MU006239">
    <property type="protein sequence ID" value="KAF2820830.1"/>
    <property type="molecule type" value="Genomic_DNA"/>
</dbReference>
<organism evidence="14 15">
    <name type="scientific">Ophiobolus disseminans</name>
    <dbReference type="NCBI Taxonomy" id="1469910"/>
    <lineage>
        <taxon>Eukaryota</taxon>
        <taxon>Fungi</taxon>
        <taxon>Dikarya</taxon>
        <taxon>Ascomycota</taxon>
        <taxon>Pezizomycotina</taxon>
        <taxon>Dothideomycetes</taxon>
        <taxon>Pleosporomycetidae</taxon>
        <taxon>Pleosporales</taxon>
        <taxon>Pleosporineae</taxon>
        <taxon>Phaeosphaeriaceae</taxon>
        <taxon>Ophiobolus</taxon>
    </lineage>
</organism>
<comment type="function">
    <text evidence="11">Histone methyltransferase that specifically trimethylates histone H3 to form H3K79me3. This methylation is required for telomere silencing and for the pachytene checkpoint during the meiotic cell cycle by allowing the recruitment of RAD9 to double strand breaks. Nucleosomes are preferred as substrate compared to free histone.</text>
</comment>
<evidence type="ECO:0000256" key="10">
    <source>
        <dbReference type="ARBA" id="ARBA00047770"/>
    </source>
</evidence>
<evidence type="ECO:0000256" key="1">
    <source>
        <dbReference type="ARBA" id="ARBA00004123"/>
    </source>
</evidence>
<dbReference type="GO" id="GO:0006281">
    <property type="term" value="P:DNA repair"/>
    <property type="evidence" value="ECO:0007669"/>
    <property type="project" value="TreeGrafter"/>
</dbReference>
<dbReference type="GO" id="GO:0005634">
    <property type="term" value="C:nucleus"/>
    <property type="evidence" value="ECO:0007669"/>
    <property type="project" value="UniProtKB-SubCell"/>
</dbReference>
<accession>A0A6A6ZIH8</accession>
<evidence type="ECO:0000256" key="11">
    <source>
        <dbReference type="RuleBase" id="RU271113"/>
    </source>
</evidence>
<dbReference type="PROSITE" id="PS51569">
    <property type="entry name" value="DOT1"/>
    <property type="match status" value="1"/>
</dbReference>
<keyword evidence="5 11" id="KW-0808">Transferase</keyword>
<comment type="similarity">
    <text evidence="11">Belongs to the class I-like SAM-binding methyltransferase superfamily. DOT1 family.</text>
</comment>
<feature type="domain" description="DOT1" evidence="13">
    <location>
        <begin position="33"/>
        <end position="366"/>
    </location>
</feature>
<gene>
    <name evidence="14" type="ORF">CC86DRAFT_360084</name>
</gene>
<keyword evidence="15" id="KW-1185">Reference proteome</keyword>
<evidence type="ECO:0000256" key="9">
    <source>
        <dbReference type="ARBA" id="ARBA00029821"/>
    </source>
</evidence>
<dbReference type="PANTHER" id="PTHR21451:SF0">
    <property type="entry name" value="HISTONE-LYSINE N-METHYLTRANSFERASE, H3 LYSINE-79 SPECIFIC"/>
    <property type="match status" value="1"/>
</dbReference>
<evidence type="ECO:0000256" key="2">
    <source>
        <dbReference type="ARBA" id="ARBA00012190"/>
    </source>
</evidence>
<evidence type="ECO:0000256" key="8">
    <source>
        <dbReference type="ARBA" id="ARBA00023242"/>
    </source>
</evidence>
<dbReference type="CDD" id="cd02440">
    <property type="entry name" value="AdoMet_MTases"/>
    <property type="match status" value="1"/>
</dbReference>
<evidence type="ECO:0000256" key="4">
    <source>
        <dbReference type="ARBA" id="ARBA00022603"/>
    </source>
</evidence>
<keyword evidence="6 11" id="KW-0949">S-adenosyl-L-methionine</keyword>
<dbReference type="SUPFAM" id="SSF53335">
    <property type="entry name" value="S-adenosyl-L-methionine-dependent methyltransferases"/>
    <property type="match status" value="1"/>
</dbReference>
<comment type="miscellaneous">
    <text evidence="11">In contrast to other lysine histone methyltransferases, it does not contain a SET domain, suggesting the existence of another mechanism for methylation of lysine residues of histones.</text>
</comment>
<dbReference type="InterPro" id="IPR029063">
    <property type="entry name" value="SAM-dependent_MTases_sf"/>
</dbReference>
<dbReference type="InterPro" id="IPR030445">
    <property type="entry name" value="H3-K79_meTrfase"/>
</dbReference>
<evidence type="ECO:0000256" key="6">
    <source>
        <dbReference type="ARBA" id="ARBA00022691"/>
    </source>
</evidence>
<evidence type="ECO:0000256" key="5">
    <source>
        <dbReference type="ARBA" id="ARBA00022679"/>
    </source>
</evidence>
<dbReference type="GO" id="GO:0000077">
    <property type="term" value="P:DNA damage checkpoint signaling"/>
    <property type="evidence" value="ECO:0007669"/>
    <property type="project" value="TreeGrafter"/>
</dbReference>
<reference evidence="14" key="1">
    <citation type="journal article" date="2020" name="Stud. Mycol.">
        <title>101 Dothideomycetes genomes: a test case for predicting lifestyles and emergence of pathogens.</title>
        <authorList>
            <person name="Haridas S."/>
            <person name="Albert R."/>
            <person name="Binder M."/>
            <person name="Bloem J."/>
            <person name="Labutti K."/>
            <person name="Salamov A."/>
            <person name="Andreopoulos B."/>
            <person name="Baker S."/>
            <person name="Barry K."/>
            <person name="Bills G."/>
            <person name="Bluhm B."/>
            <person name="Cannon C."/>
            <person name="Castanera R."/>
            <person name="Culley D."/>
            <person name="Daum C."/>
            <person name="Ezra D."/>
            <person name="Gonzalez J."/>
            <person name="Henrissat B."/>
            <person name="Kuo A."/>
            <person name="Liang C."/>
            <person name="Lipzen A."/>
            <person name="Lutzoni F."/>
            <person name="Magnuson J."/>
            <person name="Mondo S."/>
            <person name="Nolan M."/>
            <person name="Ohm R."/>
            <person name="Pangilinan J."/>
            <person name="Park H.-J."/>
            <person name="Ramirez L."/>
            <person name="Alfaro M."/>
            <person name="Sun H."/>
            <person name="Tritt A."/>
            <person name="Yoshinaga Y."/>
            <person name="Zwiers L.-H."/>
            <person name="Turgeon B."/>
            <person name="Goodwin S."/>
            <person name="Spatafora J."/>
            <person name="Crous P."/>
            <person name="Grigoriev I."/>
        </authorList>
    </citation>
    <scope>NUCLEOTIDE SEQUENCE</scope>
    <source>
        <strain evidence="14">CBS 113818</strain>
    </source>
</reference>
<feature type="region of interest" description="Disordered" evidence="12">
    <location>
        <begin position="102"/>
        <end position="132"/>
    </location>
</feature>
<keyword evidence="4 11" id="KW-0489">Methyltransferase</keyword>
<name>A0A6A6ZIH8_9PLEO</name>
<comment type="subcellular location">
    <subcellularLocation>
        <location evidence="1 11">Nucleus</location>
    </subcellularLocation>
</comment>
<evidence type="ECO:0000313" key="14">
    <source>
        <dbReference type="EMBL" id="KAF2820830.1"/>
    </source>
</evidence>
<evidence type="ECO:0000313" key="15">
    <source>
        <dbReference type="Proteomes" id="UP000799424"/>
    </source>
</evidence>
<keyword evidence="7 11" id="KW-0156">Chromatin regulator</keyword>
<evidence type="ECO:0000256" key="12">
    <source>
        <dbReference type="SAM" id="MobiDB-lite"/>
    </source>
</evidence>
<dbReference type="InterPro" id="IPR025789">
    <property type="entry name" value="DOT1_dom"/>
</dbReference>
<dbReference type="Pfam" id="PF08123">
    <property type="entry name" value="DOT1"/>
    <property type="match status" value="1"/>
</dbReference>
<dbReference type="GO" id="GO:0032259">
    <property type="term" value="P:methylation"/>
    <property type="evidence" value="ECO:0007669"/>
    <property type="project" value="UniProtKB-KW"/>
</dbReference>
<comment type="activity regulation">
    <text evidence="11">Ubiquitination of histone H2B to form H2BK123ub1 is required for efficient DOT1 methyltransferase activity on histone H3.</text>
</comment>
<dbReference type="Gene3D" id="3.40.50.150">
    <property type="entry name" value="Vaccinia Virus protein VP39"/>
    <property type="match status" value="1"/>
</dbReference>
<keyword evidence="8 11" id="KW-0539">Nucleus</keyword>
<evidence type="ECO:0000256" key="3">
    <source>
        <dbReference type="ARBA" id="ARBA00020987"/>
    </source>
</evidence>
<evidence type="ECO:0000259" key="13">
    <source>
        <dbReference type="PROSITE" id="PS51569"/>
    </source>
</evidence>
<dbReference type="Proteomes" id="UP000799424">
    <property type="component" value="Unassembled WGS sequence"/>
</dbReference>
<proteinExistence type="inferred from homology"/>
<dbReference type="PANTHER" id="PTHR21451">
    <property type="entry name" value="HISTONE H3 METHYLTRANSFERASE"/>
    <property type="match status" value="1"/>
</dbReference>
<dbReference type="EC" id="2.1.1.360" evidence="2 11"/>
<protein>
    <recommendedName>
        <fullName evidence="3 11">Histone-lysine N-methyltransferase, H3 lysine-79 specific</fullName>
        <ecNumber evidence="2 11">2.1.1.360</ecNumber>
    </recommendedName>
    <alternativeName>
        <fullName evidence="9 11">Histone H3-K79 methyltransferase</fullName>
    </alternativeName>
</protein>
<evidence type="ECO:0000256" key="7">
    <source>
        <dbReference type="ARBA" id="ARBA00022853"/>
    </source>
</evidence>
<dbReference type="AlphaFoldDB" id="A0A6A6ZIH8"/>
<dbReference type="OrthoDB" id="443402at2759"/>
<sequence>MQKMRRPRQCPYCEYLSASDNIARHIRTTHDAPPLGRPEPTGERVLCQRCDPPRDVSKANISRHERSVHKSLTMTKKLPWKYNKTAPLAADPLLQYAASQLQLNTPPSDPPQSTPREVLLRHQRDSSISPESGLERQALATLITRLLFAEVVHPHTRRIVSAPDPLHVYGELNFSFVSRLLTEFSISRASTVVDLGSGVGNVVLQAVLETGCHALGCEVVKDRHTVAESFSQQGIEWASTFSGEFGDLQGRIELRHADAFTDIPTLTALRIANLVICNNFKFPPELLNRQVSAVLAQIKPGAVFVSLQRIVRGRASTRKQVLEDVGVWEERCEGREGDVSWRGGGVEYWVYRKGGVGVGAVDPMLADG</sequence>
<comment type="catalytic activity">
    <reaction evidence="10 11">
        <text>L-lysyl(79)-[histone H3] + 3 S-adenosyl-L-methionine = N(6),N(6),N(6)-trimethyl-L-lysyl(79)-[histone H3] + 3 S-adenosyl-L-homocysteine + 3 H(+)</text>
        <dbReference type="Rhea" id="RHEA:60328"/>
        <dbReference type="Rhea" id="RHEA-COMP:15549"/>
        <dbReference type="Rhea" id="RHEA-COMP:15552"/>
        <dbReference type="ChEBI" id="CHEBI:15378"/>
        <dbReference type="ChEBI" id="CHEBI:29969"/>
        <dbReference type="ChEBI" id="CHEBI:57856"/>
        <dbReference type="ChEBI" id="CHEBI:59789"/>
        <dbReference type="ChEBI" id="CHEBI:61961"/>
        <dbReference type="EC" id="2.1.1.360"/>
    </reaction>
</comment>